<dbReference type="PANTHER" id="PTHR35337">
    <property type="entry name" value="SLR1478 PROTEIN"/>
    <property type="match status" value="1"/>
</dbReference>
<feature type="transmembrane region" description="Helical" evidence="1">
    <location>
        <begin position="12"/>
        <end position="32"/>
    </location>
</feature>
<dbReference type="RefSeq" id="WP_096204284.1">
    <property type="nucleotide sequence ID" value="NZ_FZMP01000058.1"/>
</dbReference>
<evidence type="ECO:0008006" key="4">
    <source>
        <dbReference type="Google" id="ProtNLM"/>
    </source>
</evidence>
<feature type="transmembrane region" description="Helical" evidence="1">
    <location>
        <begin position="75"/>
        <end position="100"/>
    </location>
</feature>
<feature type="transmembrane region" description="Helical" evidence="1">
    <location>
        <begin position="169"/>
        <end position="189"/>
    </location>
</feature>
<dbReference type="EMBL" id="FZMP01000058">
    <property type="protein sequence ID" value="SNQ60000.1"/>
    <property type="molecule type" value="Genomic_DNA"/>
</dbReference>
<feature type="transmembrane region" description="Helical" evidence="1">
    <location>
        <begin position="112"/>
        <end position="138"/>
    </location>
</feature>
<evidence type="ECO:0000256" key="1">
    <source>
        <dbReference type="SAM" id="Phobius"/>
    </source>
</evidence>
<dbReference type="PANTHER" id="PTHR35337:SF1">
    <property type="entry name" value="SLR1478 PROTEIN"/>
    <property type="match status" value="1"/>
</dbReference>
<dbReference type="InterPro" id="IPR002798">
    <property type="entry name" value="SpoIIM-like"/>
</dbReference>
<reference evidence="3" key="1">
    <citation type="submission" date="2017-06" db="EMBL/GenBank/DDBJ databases">
        <authorList>
            <person name="Cremers G."/>
        </authorList>
    </citation>
    <scope>NUCLEOTIDE SEQUENCE [LARGE SCALE GENOMIC DNA]</scope>
</reference>
<keyword evidence="1" id="KW-0472">Membrane</keyword>
<name>A0A284VL45_9EURY</name>
<proteinExistence type="predicted"/>
<dbReference type="Pfam" id="PF01944">
    <property type="entry name" value="SpoIIM"/>
    <property type="match status" value="1"/>
</dbReference>
<dbReference type="Proteomes" id="UP000218615">
    <property type="component" value="Unassembled WGS sequence"/>
</dbReference>
<evidence type="ECO:0000313" key="3">
    <source>
        <dbReference type="Proteomes" id="UP000218615"/>
    </source>
</evidence>
<evidence type="ECO:0000313" key="2">
    <source>
        <dbReference type="EMBL" id="SNQ60000.1"/>
    </source>
</evidence>
<dbReference type="OrthoDB" id="86288at2157"/>
<dbReference type="AlphaFoldDB" id="A0A284VL45"/>
<keyword evidence="1" id="KW-0812">Transmembrane</keyword>
<sequence length="195" mass="21522">MQKDSEYIKSLRKYILAAAGIFFFMLMIGVLVSELNPASSGYLLEMMREAFSRITSLDPFGRMIEIFKNNVRNSLLALVLGAGLGIIPFIVAAANGLVLGMLTDFVSRQQGALFVLAAIIPHGIIEVPMVLISVGIGFRLGHVVYMLLSGARTDIKQEMIQGVWFYVRWVVPLLFVAAFIESYVTPLIAMRFAGL</sequence>
<organism evidence="2 3">
    <name type="scientific">Candidatus Methanoperedens nitratireducens</name>
    <dbReference type="NCBI Taxonomy" id="1392998"/>
    <lineage>
        <taxon>Archaea</taxon>
        <taxon>Methanobacteriati</taxon>
        <taxon>Methanobacteriota</taxon>
        <taxon>Stenosarchaea group</taxon>
        <taxon>Methanomicrobia</taxon>
        <taxon>Methanosarcinales</taxon>
        <taxon>ANME-2 cluster</taxon>
        <taxon>Candidatus Methanoperedentaceae</taxon>
        <taxon>Candidatus Methanoperedens</taxon>
    </lineage>
</organism>
<keyword evidence="3" id="KW-1185">Reference proteome</keyword>
<gene>
    <name evidence="2" type="ORF">MNV_1500014</name>
</gene>
<keyword evidence="1" id="KW-1133">Transmembrane helix</keyword>
<accession>A0A284VL45</accession>
<protein>
    <recommendedName>
        <fullName evidence="4">Stage II sporulation protein M</fullName>
    </recommendedName>
</protein>